<dbReference type="KEGG" id="tpr:Tpau_0641"/>
<keyword evidence="4" id="KW-0804">Transcription</keyword>
<dbReference type="Pfam" id="PF03466">
    <property type="entry name" value="LysR_substrate"/>
    <property type="match status" value="1"/>
</dbReference>
<evidence type="ECO:0000256" key="3">
    <source>
        <dbReference type="ARBA" id="ARBA00023125"/>
    </source>
</evidence>
<organism evidence="6 7">
    <name type="scientific">Tsukamurella paurometabola (strain ATCC 8368 / DSM 20162 / CCUG 35730 / CIP 100753 / JCM 10117 / KCTC 9821 / NBRC 16120 / NCIMB 702349 / NCTC 13040)</name>
    <name type="common">Corynebacterium paurometabolum</name>
    <dbReference type="NCBI Taxonomy" id="521096"/>
    <lineage>
        <taxon>Bacteria</taxon>
        <taxon>Bacillati</taxon>
        <taxon>Actinomycetota</taxon>
        <taxon>Actinomycetes</taxon>
        <taxon>Mycobacteriales</taxon>
        <taxon>Tsukamurellaceae</taxon>
        <taxon>Tsukamurella</taxon>
    </lineage>
</organism>
<sequence>MTAGDKAAASSADDLVRFITLAETAHMTDAAALLHISQPTLSRSLARMETDLGTPLFDRRHGRLVLNASGEIYLDHARRAHAELEAARAQIADLKNPSQGTIRLAFLHSFGVAMVPQLVSAFRACEPRVTFELSQFAAGTITDLVLADEADLAIVSPRPTTSAVAWQLLTVQRLALAVPSGHPLANRSSVHLSEASDADFITMHPEYGLRRILEERCAAAGFRPRIAFESSESFTVAGLVAAGLGVALLPMDRNPLLPSGLTLVPMAGPAPTREVGIIWRPDVALPRAVRSFRDHAIEQSDRPGEALTS</sequence>
<dbReference type="GO" id="GO:0003677">
    <property type="term" value="F:DNA binding"/>
    <property type="evidence" value="ECO:0007669"/>
    <property type="project" value="UniProtKB-KW"/>
</dbReference>
<evidence type="ECO:0000256" key="1">
    <source>
        <dbReference type="ARBA" id="ARBA00009437"/>
    </source>
</evidence>
<dbReference type="InterPro" id="IPR050950">
    <property type="entry name" value="HTH-type_LysR_regulators"/>
</dbReference>
<dbReference type="FunFam" id="1.10.10.10:FF:000001">
    <property type="entry name" value="LysR family transcriptional regulator"/>
    <property type="match status" value="1"/>
</dbReference>
<evidence type="ECO:0000256" key="4">
    <source>
        <dbReference type="ARBA" id="ARBA00023163"/>
    </source>
</evidence>
<dbReference type="PRINTS" id="PR00039">
    <property type="entry name" value="HTHLYSR"/>
</dbReference>
<evidence type="ECO:0000256" key="2">
    <source>
        <dbReference type="ARBA" id="ARBA00023015"/>
    </source>
</evidence>
<dbReference type="InterPro" id="IPR000847">
    <property type="entry name" value="LysR_HTH_N"/>
</dbReference>
<dbReference type="GO" id="GO:0003700">
    <property type="term" value="F:DNA-binding transcription factor activity"/>
    <property type="evidence" value="ECO:0007669"/>
    <property type="project" value="InterPro"/>
</dbReference>
<comment type="similarity">
    <text evidence="1">Belongs to the LysR transcriptional regulatory family.</text>
</comment>
<dbReference type="CDD" id="cd08434">
    <property type="entry name" value="PBP2_GltC_like"/>
    <property type="match status" value="1"/>
</dbReference>
<dbReference type="SUPFAM" id="SSF53850">
    <property type="entry name" value="Periplasmic binding protein-like II"/>
    <property type="match status" value="1"/>
</dbReference>
<gene>
    <name evidence="6" type="ordered locus">Tpau_0641</name>
</gene>
<dbReference type="SUPFAM" id="SSF46785">
    <property type="entry name" value="Winged helix' DNA-binding domain"/>
    <property type="match status" value="1"/>
</dbReference>
<evidence type="ECO:0000313" key="6">
    <source>
        <dbReference type="EMBL" id="ADG77278.1"/>
    </source>
</evidence>
<dbReference type="InterPro" id="IPR036390">
    <property type="entry name" value="WH_DNA-bd_sf"/>
</dbReference>
<dbReference type="EMBL" id="CP001966">
    <property type="protein sequence ID" value="ADG77278.1"/>
    <property type="molecule type" value="Genomic_DNA"/>
</dbReference>
<reference evidence="6 7" key="2">
    <citation type="journal article" date="2011" name="Stand. Genomic Sci.">
        <title>Complete genome sequence of Tsukamurella paurometabola type strain (no. 33).</title>
        <authorList>
            <person name="Munk A.C."/>
            <person name="Lapidus A."/>
            <person name="Lucas S."/>
            <person name="Nolan M."/>
            <person name="Tice H."/>
            <person name="Cheng J.F."/>
            <person name="Del Rio T.G."/>
            <person name="Goodwin L."/>
            <person name="Pitluck S."/>
            <person name="Liolios K."/>
            <person name="Huntemann M."/>
            <person name="Ivanova N."/>
            <person name="Mavromatis K."/>
            <person name="Mikhailova N."/>
            <person name="Pati A."/>
            <person name="Chen A."/>
            <person name="Palaniappan K."/>
            <person name="Tapia R."/>
            <person name="Han C."/>
            <person name="Land M."/>
            <person name="Hauser L."/>
            <person name="Chang Y.J."/>
            <person name="Jeffries C.D."/>
            <person name="Brettin T."/>
            <person name="Yasawong M."/>
            <person name="Brambilla E.M."/>
            <person name="Rohde M."/>
            <person name="Sikorski J."/>
            <person name="Goker M."/>
            <person name="Detter J.C."/>
            <person name="Woyke T."/>
            <person name="Bristow J."/>
            <person name="Eisen J.A."/>
            <person name="Markowitz V."/>
            <person name="Hugenholtz P."/>
            <person name="Kyrpides N.C."/>
            <person name="Klenk H.P."/>
        </authorList>
    </citation>
    <scope>NUCLEOTIDE SEQUENCE [LARGE SCALE GENOMIC DNA]</scope>
    <source>
        <strain evidence="7">ATCC 8368 / DSM 20162 / CCUG 35730 / CIP 100753 / JCM 10117 / KCTC 9821 / NBRC 16120 / NCIMB 702349 / NCTC 13040</strain>
    </source>
</reference>
<dbReference type="AlphaFoldDB" id="D5USZ1"/>
<accession>D5USZ1</accession>
<dbReference type="HOGENOM" id="CLU_039613_6_2_11"/>
<dbReference type="InterPro" id="IPR005119">
    <property type="entry name" value="LysR_subst-bd"/>
</dbReference>
<dbReference type="PROSITE" id="PS50931">
    <property type="entry name" value="HTH_LYSR"/>
    <property type="match status" value="1"/>
</dbReference>
<keyword evidence="3" id="KW-0238">DNA-binding</keyword>
<dbReference type="InterPro" id="IPR036388">
    <property type="entry name" value="WH-like_DNA-bd_sf"/>
</dbReference>
<dbReference type="RefSeq" id="WP_013125320.1">
    <property type="nucleotide sequence ID" value="NC_014158.1"/>
</dbReference>
<reference evidence="7" key="1">
    <citation type="submission" date="2010-03" db="EMBL/GenBank/DDBJ databases">
        <title>The complete chromosome of Tsukamurella paurometabola DSM 20162.</title>
        <authorList>
            <consortium name="US DOE Joint Genome Institute (JGI-PGF)"/>
            <person name="Lucas S."/>
            <person name="Copeland A."/>
            <person name="Lapidus A."/>
            <person name="Glavina del Rio T."/>
            <person name="Dalin E."/>
            <person name="Tice H."/>
            <person name="Bruce D."/>
            <person name="Goodwin L."/>
            <person name="Pitluck S."/>
            <person name="Kyrpides N."/>
            <person name="Mavromatis K."/>
            <person name="Ivanova N."/>
            <person name="Mikhailova N."/>
            <person name="Munk A.C."/>
            <person name="Brettin T."/>
            <person name="Detter J.C."/>
            <person name="Tapia R."/>
            <person name="Han C."/>
            <person name="Larimer F."/>
            <person name="Land M."/>
            <person name="Hauser L."/>
            <person name="Markowitz V."/>
            <person name="Cheng J.-F."/>
            <person name="Hugenholtz P."/>
            <person name="Woyke T."/>
            <person name="Wu D."/>
            <person name="Jando M."/>
            <person name="Brambilla E."/>
            <person name="Klenk H.-P."/>
            <person name="Eisen J.A."/>
        </authorList>
    </citation>
    <scope>NUCLEOTIDE SEQUENCE [LARGE SCALE GENOMIC DNA]</scope>
    <source>
        <strain evidence="7">ATCC 8368 / DSM 20162 / CCUG 35730 / CIP 100753 / JCM 10117 / KCTC 9821 / NBRC 16120 / NCIMB 702349 / NCTC 13040</strain>
    </source>
</reference>
<evidence type="ECO:0000259" key="5">
    <source>
        <dbReference type="PROSITE" id="PS50931"/>
    </source>
</evidence>
<keyword evidence="7" id="KW-1185">Reference proteome</keyword>
<protein>
    <submittedName>
        <fullName evidence="6">Transcriptional regulator, LysR family</fullName>
    </submittedName>
</protein>
<dbReference type="Gene3D" id="1.10.10.10">
    <property type="entry name" value="Winged helix-like DNA-binding domain superfamily/Winged helix DNA-binding domain"/>
    <property type="match status" value="1"/>
</dbReference>
<dbReference type="eggNOG" id="COG0583">
    <property type="taxonomic scope" value="Bacteria"/>
</dbReference>
<evidence type="ECO:0000313" key="7">
    <source>
        <dbReference type="Proteomes" id="UP000001213"/>
    </source>
</evidence>
<dbReference type="PANTHER" id="PTHR30419:SF28">
    <property type="entry name" value="HTH-TYPE TRANSCRIPTIONAL REGULATOR BSDA"/>
    <property type="match status" value="1"/>
</dbReference>
<keyword evidence="2" id="KW-0805">Transcription regulation</keyword>
<dbReference type="GO" id="GO:0005829">
    <property type="term" value="C:cytosol"/>
    <property type="evidence" value="ECO:0007669"/>
    <property type="project" value="TreeGrafter"/>
</dbReference>
<proteinExistence type="inferred from homology"/>
<dbReference type="Proteomes" id="UP000001213">
    <property type="component" value="Chromosome"/>
</dbReference>
<dbReference type="STRING" id="521096.Tpau_0641"/>
<dbReference type="PANTHER" id="PTHR30419">
    <property type="entry name" value="HTH-TYPE TRANSCRIPTIONAL REGULATOR YBHD"/>
    <property type="match status" value="1"/>
</dbReference>
<dbReference type="Gene3D" id="3.40.190.290">
    <property type="match status" value="1"/>
</dbReference>
<dbReference type="Pfam" id="PF00126">
    <property type="entry name" value="HTH_1"/>
    <property type="match status" value="1"/>
</dbReference>
<feature type="domain" description="HTH lysR-type" evidence="5">
    <location>
        <begin position="13"/>
        <end position="67"/>
    </location>
</feature>
<name>D5USZ1_TSUPD</name>